<protein>
    <submittedName>
        <fullName evidence="5">CBS domain-containing protein</fullName>
    </submittedName>
</protein>
<reference evidence="6 7" key="1">
    <citation type="journal article" date="2019" name="Nat. Microbiol.">
        <title>Mediterranean grassland soil C-N compound turnover is dependent on rainfall and depth, and is mediated by genomically divergent microorganisms.</title>
        <authorList>
            <person name="Diamond S."/>
            <person name="Andeer P.F."/>
            <person name="Li Z."/>
            <person name="Crits-Christoph A."/>
            <person name="Burstein D."/>
            <person name="Anantharaman K."/>
            <person name="Lane K.R."/>
            <person name="Thomas B.C."/>
            <person name="Pan C."/>
            <person name="Northen T.R."/>
            <person name="Banfield J.F."/>
        </authorList>
    </citation>
    <scope>NUCLEOTIDE SEQUENCE [LARGE SCALE GENOMIC DNA]</scope>
    <source>
        <strain evidence="4">WS_4</strain>
        <strain evidence="5">WS_7</strain>
    </source>
</reference>
<dbReference type="InterPro" id="IPR000644">
    <property type="entry name" value="CBS_dom"/>
</dbReference>
<comment type="caution">
    <text evidence="5">The sequence shown here is derived from an EMBL/GenBank/DDBJ whole genome shotgun (WGS) entry which is preliminary data.</text>
</comment>
<dbReference type="Proteomes" id="UP000317366">
    <property type="component" value="Unassembled WGS sequence"/>
</dbReference>
<sequence length="126" mass="13849">MTAGELMTRRFDVVQADASLEEVARKLESYESDPLPVCRDGLLVGLVSRREIAARVAPMRRRPLPTRVADIIAPDILFCFESTEATEAASLMKENRVPLMPVLSRGMKVVGVLALKDIPGTVKKVT</sequence>
<dbReference type="Proteomes" id="UP000319829">
    <property type="component" value="Unassembled WGS sequence"/>
</dbReference>
<dbReference type="Pfam" id="PF00571">
    <property type="entry name" value="CBS"/>
    <property type="match status" value="2"/>
</dbReference>
<evidence type="ECO:0000313" key="7">
    <source>
        <dbReference type="Proteomes" id="UP000319829"/>
    </source>
</evidence>
<feature type="domain" description="CBS" evidence="3">
    <location>
        <begin position="72"/>
        <end position="126"/>
    </location>
</feature>
<evidence type="ECO:0000313" key="4">
    <source>
        <dbReference type="EMBL" id="TMQ53343.1"/>
    </source>
</evidence>
<dbReference type="PANTHER" id="PTHR48108">
    <property type="entry name" value="CBS DOMAIN-CONTAINING PROTEIN CBSX2, CHLOROPLASTIC"/>
    <property type="match status" value="1"/>
</dbReference>
<dbReference type="PANTHER" id="PTHR48108:SF26">
    <property type="entry name" value="CBS DOMAIN-CONTAINING PROTEIN DDB_G0289609"/>
    <property type="match status" value="1"/>
</dbReference>
<dbReference type="InterPro" id="IPR051462">
    <property type="entry name" value="CBS_domain-containing"/>
</dbReference>
<evidence type="ECO:0000259" key="3">
    <source>
        <dbReference type="PROSITE" id="PS51371"/>
    </source>
</evidence>
<evidence type="ECO:0000313" key="6">
    <source>
        <dbReference type="Proteomes" id="UP000317366"/>
    </source>
</evidence>
<dbReference type="EMBL" id="VBOX01000088">
    <property type="protein sequence ID" value="TMQ61899.1"/>
    <property type="molecule type" value="Genomic_DNA"/>
</dbReference>
<dbReference type="SUPFAM" id="SSF54631">
    <property type="entry name" value="CBS-domain pair"/>
    <property type="match status" value="1"/>
</dbReference>
<dbReference type="SMART" id="SM00116">
    <property type="entry name" value="CBS"/>
    <property type="match status" value="2"/>
</dbReference>
<evidence type="ECO:0000256" key="2">
    <source>
        <dbReference type="PROSITE-ProRule" id="PRU00703"/>
    </source>
</evidence>
<feature type="domain" description="CBS" evidence="3">
    <location>
        <begin position="7"/>
        <end position="64"/>
    </location>
</feature>
<dbReference type="Gene3D" id="3.10.580.10">
    <property type="entry name" value="CBS-domain"/>
    <property type="match status" value="1"/>
</dbReference>
<evidence type="ECO:0000256" key="1">
    <source>
        <dbReference type="ARBA" id="ARBA00022737"/>
    </source>
</evidence>
<organism evidence="5 6">
    <name type="scientific">Eiseniibacteriota bacterium</name>
    <dbReference type="NCBI Taxonomy" id="2212470"/>
    <lineage>
        <taxon>Bacteria</taxon>
        <taxon>Candidatus Eiseniibacteriota</taxon>
    </lineage>
</organism>
<dbReference type="InterPro" id="IPR046342">
    <property type="entry name" value="CBS_dom_sf"/>
</dbReference>
<gene>
    <name evidence="4" type="ORF">E6K74_09605</name>
    <name evidence="5" type="ORF">E6K77_08925</name>
</gene>
<dbReference type="EMBL" id="VBOU01000087">
    <property type="protein sequence ID" value="TMQ53343.1"/>
    <property type="molecule type" value="Genomic_DNA"/>
</dbReference>
<evidence type="ECO:0000313" key="5">
    <source>
        <dbReference type="EMBL" id="TMQ61899.1"/>
    </source>
</evidence>
<dbReference type="PROSITE" id="PS51371">
    <property type="entry name" value="CBS"/>
    <property type="match status" value="2"/>
</dbReference>
<keyword evidence="1" id="KW-0677">Repeat</keyword>
<proteinExistence type="predicted"/>
<name>A0A538TE27_UNCEI</name>
<keyword evidence="2" id="KW-0129">CBS domain</keyword>
<dbReference type="AlphaFoldDB" id="A0A538TE27"/>
<accession>A0A538TE27</accession>